<dbReference type="Proteomes" id="UP000235672">
    <property type="component" value="Unassembled WGS sequence"/>
</dbReference>
<evidence type="ECO:0000256" key="1">
    <source>
        <dbReference type="ARBA" id="ARBA00004123"/>
    </source>
</evidence>
<comment type="subunit">
    <text evidence="6">Component of the GINS complex.</text>
</comment>
<evidence type="ECO:0000313" key="10">
    <source>
        <dbReference type="Proteomes" id="UP000235672"/>
    </source>
</evidence>
<sequence length="186" mass="20258">MSYYDIDAILTDAQKVPCTFNLNLPQLGYLDSAPGRPLPNGTKVDLPLWLAERLAVSQLTPNTSLITLDLPPSLSPRVMNALKADPKSVDLRSLAANFYGLAERILELFEEEDVCDVLLETWRVRAGEVGDHAVSTGAGAKGGGGAGGGEGVEFLRGLSEEEREIFRRAHDSSKAMRVWMGEMKKK</sequence>
<gene>
    <name evidence="9" type="ORF">NA56DRAFT_563490</name>
</gene>
<organism evidence="9 10">
    <name type="scientific">Hyaloscypha hepaticicola</name>
    <dbReference type="NCBI Taxonomy" id="2082293"/>
    <lineage>
        <taxon>Eukaryota</taxon>
        <taxon>Fungi</taxon>
        <taxon>Dikarya</taxon>
        <taxon>Ascomycota</taxon>
        <taxon>Pezizomycotina</taxon>
        <taxon>Leotiomycetes</taxon>
        <taxon>Helotiales</taxon>
        <taxon>Hyaloscyphaceae</taxon>
        <taxon>Hyaloscypha</taxon>
    </lineage>
</organism>
<proteinExistence type="inferred from homology"/>
<dbReference type="EMBL" id="KZ613468">
    <property type="protein sequence ID" value="PMD26429.1"/>
    <property type="molecule type" value="Genomic_DNA"/>
</dbReference>
<dbReference type="Pfam" id="PF22466">
    <property type="entry name" value="PSF3_N"/>
    <property type="match status" value="1"/>
</dbReference>
<dbReference type="STRING" id="1745343.A0A2J6QJI2"/>
<dbReference type="Pfam" id="PF05916">
    <property type="entry name" value="Sld5"/>
    <property type="match status" value="1"/>
</dbReference>
<evidence type="ECO:0000256" key="4">
    <source>
        <dbReference type="ARBA" id="ARBA00022705"/>
    </source>
</evidence>
<dbReference type="InterPro" id="IPR055221">
    <property type="entry name" value="PSF3_N"/>
</dbReference>
<name>A0A2J6QJI2_9HELO</name>
<dbReference type="GO" id="GO:1902975">
    <property type="term" value="P:mitotic DNA replication initiation"/>
    <property type="evidence" value="ECO:0007669"/>
    <property type="project" value="TreeGrafter"/>
</dbReference>
<dbReference type="InterPro" id="IPR010492">
    <property type="entry name" value="GINS_Psf3"/>
</dbReference>
<evidence type="ECO:0000256" key="2">
    <source>
        <dbReference type="ARBA" id="ARBA00006343"/>
    </source>
</evidence>
<dbReference type="SUPFAM" id="SSF160059">
    <property type="entry name" value="PriA/YqbF domain"/>
    <property type="match status" value="1"/>
</dbReference>
<keyword evidence="10" id="KW-1185">Reference proteome</keyword>
<comment type="function">
    <text evidence="6">The GINS complex plays an essential role in the initiation of DNA replication.</text>
</comment>
<dbReference type="CDD" id="cd11713">
    <property type="entry name" value="GINS_A_psf3"/>
    <property type="match status" value="1"/>
</dbReference>
<evidence type="ECO:0000256" key="5">
    <source>
        <dbReference type="ARBA" id="ARBA00023242"/>
    </source>
</evidence>
<evidence type="ECO:0000256" key="3">
    <source>
        <dbReference type="ARBA" id="ARBA00015140"/>
    </source>
</evidence>
<dbReference type="CDD" id="cd21693">
    <property type="entry name" value="GINS_B_Psf3"/>
    <property type="match status" value="1"/>
</dbReference>
<evidence type="ECO:0000259" key="7">
    <source>
        <dbReference type="Pfam" id="PF05916"/>
    </source>
</evidence>
<dbReference type="PANTHER" id="PTHR22768">
    <property type="entry name" value="DNA REPLICATION COMPLEX GINS PROTEIN PSF3"/>
    <property type="match status" value="1"/>
</dbReference>
<evidence type="ECO:0000313" key="9">
    <source>
        <dbReference type="EMBL" id="PMD26429.1"/>
    </source>
</evidence>
<dbReference type="InterPro" id="IPR036224">
    <property type="entry name" value="GINS_bundle-like_dom_sf"/>
</dbReference>
<protein>
    <recommendedName>
        <fullName evidence="3 6">DNA replication complex GINS protein PSF3</fullName>
    </recommendedName>
</protein>
<dbReference type="SUPFAM" id="SSF158573">
    <property type="entry name" value="GINS helical bundle-like"/>
    <property type="match status" value="1"/>
</dbReference>
<dbReference type="GO" id="GO:0000811">
    <property type="term" value="C:GINS complex"/>
    <property type="evidence" value="ECO:0007669"/>
    <property type="project" value="UniProtKB-UniRule"/>
</dbReference>
<reference evidence="9 10" key="1">
    <citation type="submission" date="2016-05" db="EMBL/GenBank/DDBJ databases">
        <title>A degradative enzymes factory behind the ericoid mycorrhizal symbiosis.</title>
        <authorList>
            <consortium name="DOE Joint Genome Institute"/>
            <person name="Martino E."/>
            <person name="Morin E."/>
            <person name="Grelet G."/>
            <person name="Kuo A."/>
            <person name="Kohler A."/>
            <person name="Daghino S."/>
            <person name="Barry K."/>
            <person name="Choi C."/>
            <person name="Cichocki N."/>
            <person name="Clum A."/>
            <person name="Copeland A."/>
            <person name="Hainaut M."/>
            <person name="Haridas S."/>
            <person name="Labutti K."/>
            <person name="Lindquist E."/>
            <person name="Lipzen A."/>
            <person name="Khouja H.-R."/>
            <person name="Murat C."/>
            <person name="Ohm R."/>
            <person name="Olson A."/>
            <person name="Spatafora J."/>
            <person name="Veneault-Fourrey C."/>
            <person name="Henrissat B."/>
            <person name="Grigoriev I."/>
            <person name="Martin F."/>
            <person name="Perotto S."/>
        </authorList>
    </citation>
    <scope>NUCLEOTIDE SEQUENCE [LARGE SCALE GENOMIC DNA]</scope>
    <source>
        <strain evidence="9 10">UAMH 7357</strain>
    </source>
</reference>
<accession>A0A2J6QJI2</accession>
<dbReference type="PANTHER" id="PTHR22768:SF0">
    <property type="entry name" value="DNA REPLICATION COMPLEX GINS PROTEIN PSF3"/>
    <property type="match status" value="1"/>
</dbReference>
<dbReference type="OrthoDB" id="10251744at2759"/>
<dbReference type="AlphaFoldDB" id="A0A2J6QJI2"/>
<keyword evidence="4 6" id="KW-0235">DNA replication</keyword>
<dbReference type="Gene3D" id="1.20.58.2050">
    <property type="match status" value="1"/>
</dbReference>
<dbReference type="InterPro" id="IPR021151">
    <property type="entry name" value="GINS_A"/>
</dbReference>
<evidence type="ECO:0000259" key="8">
    <source>
        <dbReference type="Pfam" id="PF22466"/>
    </source>
</evidence>
<feature type="domain" description="DNA replication complex GINS protein PSF3 N-terminal" evidence="8">
    <location>
        <begin position="4"/>
        <end position="56"/>
    </location>
</feature>
<comment type="subcellular location">
    <subcellularLocation>
        <location evidence="1 6">Nucleus</location>
    </subcellularLocation>
</comment>
<evidence type="ECO:0000256" key="6">
    <source>
        <dbReference type="RuleBase" id="RU367161"/>
    </source>
</evidence>
<dbReference type="InterPro" id="IPR038437">
    <property type="entry name" value="GINS_Psf3_sf"/>
</dbReference>
<comment type="similarity">
    <text evidence="2 6">Belongs to the GINS3/PSF3 family.</text>
</comment>
<keyword evidence="5 6" id="KW-0539">Nucleus</keyword>
<feature type="domain" description="GINS subunit" evidence="7">
    <location>
        <begin position="74"/>
        <end position="180"/>
    </location>
</feature>